<sequence>MPDREDFAERYRLIRELGSGGMGTVWLARDEMLDREVAVKELTLPPGIDEARRAELVTRAVREAQATAQIRHPSVVALHDVTVHEGKPWIVMELLRGHSLSALVEEEGPLPPQQVAAIGAQLVDGLAAAHARGIQHRDVKPGNVFLTTSGRAVLTDFGIAHLTGDATLTQTGLLIGSPGFIAPERLDGERGGPASDLWSLGATLYFAVEGIAAYEGAPMVRLSAALSGRIRPLELAGPLEPVLVAMMAREPAARPDAGTARWLLTQVAEGRVPEVPQAPQVREAPGLPGSPRVTGDSAIRVPPPPPGSVPVPLPPPDSAPVPLPPPPPGATPVPLPPPGSPTPLPAPRGEGPGAVPPAGRSRLRLWIAAAVAVVLVAVAAGVTIALLSGDGERTEFAGPVDFCSLLTPAQAREITRAPQPPTGTPYEGGCAWTTRNSGVALIPRAVSDAVQPWGMSPETAREHLAALGRSHRQPTEFPWEWKEAGITRVTARTTAARPVPELGEGAFAHDLTSESGQTHTGVVHFRVLNLVVEARYSTISSTPTDADIRDGALKAARWAQAALRNGK</sequence>
<dbReference type="InterPro" id="IPR011009">
    <property type="entry name" value="Kinase-like_dom_sf"/>
</dbReference>
<evidence type="ECO:0000256" key="4">
    <source>
        <dbReference type="ARBA" id="ARBA00022741"/>
    </source>
</evidence>
<dbReference type="CDD" id="cd14014">
    <property type="entry name" value="STKc_PknB_like"/>
    <property type="match status" value="1"/>
</dbReference>
<dbReference type="AlphaFoldDB" id="A0A8J3RP68"/>
<comment type="caution">
    <text evidence="11">The sequence shown here is derived from an EMBL/GenBank/DDBJ whole genome shotgun (WGS) entry which is preliminary data.</text>
</comment>
<evidence type="ECO:0000259" key="10">
    <source>
        <dbReference type="PROSITE" id="PS50011"/>
    </source>
</evidence>
<feature type="domain" description="Protein kinase" evidence="10">
    <location>
        <begin position="11"/>
        <end position="264"/>
    </location>
</feature>
<keyword evidence="9" id="KW-0472">Membrane</keyword>
<evidence type="ECO:0000256" key="3">
    <source>
        <dbReference type="ARBA" id="ARBA00022679"/>
    </source>
</evidence>
<dbReference type="Proteomes" id="UP000616724">
    <property type="component" value="Unassembled WGS sequence"/>
</dbReference>
<evidence type="ECO:0000313" key="12">
    <source>
        <dbReference type="Proteomes" id="UP000616724"/>
    </source>
</evidence>
<feature type="transmembrane region" description="Helical" evidence="9">
    <location>
        <begin position="365"/>
        <end position="387"/>
    </location>
</feature>
<keyword evidence="6 7" id="KW-0067">ATP-binding</keyword>
<name>A0A8J3RP68_9ACTN</name>
<reference evidence="11 12" key="1">
    <citation type="submission" date="2021-01" db="EMBL/GenBank/DDBJ databases">
        <title>Whole genome shotgun sequence of Planobispora longispora NBRC 13918.</title>
        <authorList>
            <person name="Komaki H."/>
            <person name="Tamura T."/>
        </authorList>
    </citation>
    <scope>NUCLEOTIDE SEQUENCE [LARGE SCALE GENOMIC DNA]</scope>
    <source>
        <strain evidence="11 12">NBRC 13918</strain>
    </source>
</reference>
<keyword evidence="3" id="KW-0808">Transferase</keyword>
<evidence type="ECO:0000256" key="9">
    <source>
        <dbReference type="SAM" id="Phobius"/>
    </source>
</evidence>
<dbReference type="PRINTS" id="PR01217">
    <property type="entry name" value="PRICHEXTENSN"/>
</dbReference>
<dbReference type="EMBL" id="BOOH01000040">
    <property type="protein sequence ID" value="GIH78578.1"/>
    <property type="molecule type" value="Genomic_DNA"/>
</dbReference>
<keyword evidence="5" id="KW-0418">Kinase</keyword>
<dbReference type="InterPro" id="IPR017441">
    <property type="entry name" value="Protein_kinase_ATP_BS"/>
</dbReference>
<dbReference type="PANTHER" id="PTHR43289">
    <property type="entry name" value="MITOGEN-ACTIVATED PROTEIN KINASE KINASE KINASE 20-RELATED"/>
    <property type="match status" value="1"/>
</dbReference>
<dbReference type="GO" id="GO:0004674">
    <property type="term" value="F:protein serine/threonine kinase activity"/>
    <property type="evidence" value="ECO:0007669"/>
    <property type="project" value="UniProtKB-KW"/>
</dbReference>
<dbReference type="PROSITE" id="PS50011">
    <property type="entry name" value="PROTEIN_KINASE_DOM"/>
    <property type="match status" value="1"/>
</dbReference>
<keyword evidence="12" id="KW-1185">Reference proteome</keyword>
<protein>
    <recommendedName>
        <fullName evidence="1">non-specific serine/threonine protein kinase</fullName>
        <ecNumber evidence="1">2.7.11.1</ecNumber>
    </recommendedName>
</protein>
<evidence type="ECO:0000256" key="5">
    <source>
        <dbReference type="ARBA" id="ARBA00022777"/>
    </source>
</evidence>
<feature type="compositionally biased region" description="Pro residues" evidence="8">
    <location>
        <begin position="301"/>
        <end position="346"/>
    </location>
</feature>
<keyword evidence="9" id="KW-1133">Transmembrane helix</keyword>
<keyword evidence="9" id="KW-0812">Transmembrane</keyword>
<accession>A0A8J3RP68</accession>
<keyword evidence="2" id="KW-0723">Serine/threonine-protein kinase</keyword>
<keyword evidence="4 7" id="KW-0547">Nucleotide-binding</keyword>
<feature type="region of interest" description="Disordered" evidence="8">
    <location>
        <begin position="273"/>
        <end position="355"/>
    </location>
</feature>
<dbReference type="PROSITE" id="PS00108">
    <property type="entry name" value="PROTEIN_KINASE_ST"/>
    <property type="match status" value="1"/>
</dbReference>
<evidence type="ECO:0000256" key="2">
    <source>
        <dbReference type="ARBA" id="ARBA00022527"/>
    </source>
</evidence>
<evidence type="ECO:0000256" key="6">
    <source>
        <dbReference type="ARBA" id="ARBA00022840"/>
    </source>
</evidence>
<dbReference type="SUPFAM" id="SSF56112">
    <property type="entry name" value="Protein kinase-like (PK-like)"/>
    <property type="match status" value="1"/>
</dbReference>
<dbReference type="PROSITE" id="PS00107">
    <property type="entry name" value="PROTEIN_KINASE_ATP"/>
    <property type="match status" value="1"/>
</dbReference>
<evidence type="ECO:0000313" key="11">
    <source>
        <dbReference type="EMBL" id="GIH78578.1"/>
    </source>
</evidence>
<dbReference type="InterPro" id="IPR000719">
    <property type="entry name" value="Prot_kinase_dom"/>
</dbReference>
<dbReference type="InterPro" id="IPR008271">
    <property type="entry name" value="Ser/Thr_kinase_AS"/>
</dbReference>
<dbReference type="Gene3D" id="1.10.510.10">
    <property type="entry name" value="Transferase(Phosphotransferase) domain 1"/>
    <property type="match status" value="1"/>
</dbReference>
<evidence type="ECO:0000256" key="1">
    <source>
        <dbReference type="ARBA" id="ARBA00012513"/>
    </source>
</evidence>
<gene>
    <name evidence="11" type="ORF">Plo01_50070</name>
</gene>
<dbReference type="Pfam" id="PF00069">
    <property type="entry name" value="Pkinase"/>
    <property type="match status" value="1"/>
</dbReference>
<feature type="binding site" evidence="7">
    <location>
        <position position="40"/>
    </location>
    <ligand>
        <name>ATP</name>
        <dbReference type="ChEBI" id="CHEBI:30616"/>
    </ligand>
</feature>
<organism evidence="11 12">
    <name type="scientific">Planobispora longispora</name>
    <dbReference type="NCBI Taxonomy" id="28887"/>
    <lineage>
        <taxon>Bacteria</taxon>
        <taxon>Bacillati</taxon>
        <taxon>Actinomycetota</taxon>
        <taxon>Actinomycetes</taxon>
        <taxon>Streptosporangiales</taxon>
        <taxon>Streptosporangiaceae</taxon>
        <taxon>Planobispora</taxon>
    </lineage>
</organism>
<dbReference type="EC" id="2.7.11.1" evidence="1"/>
<proteinExistence type="predicted"/>
<dbReference type="PANTHER" id="PTHR43289:SF6">
    <property type="entry name" value="SERINE_THREONINE-PROTEIN KINASE NEKL-3"/>
    <property type="match status" value="1"/>
</dbReference>
<dbReference type="Gene3D" id="3.30.200.20">
    <property type="entry name" value="Phosphorylase Kinase, domain 1"/>
    <property type="match status" value="1"/>
</dbReference>
<dbReference type="RefSeq" id="WP_203893072.1">
    <property type="nucleotide sequence ID" value="NZ_BOOH01000040.1"/>
</dbReference>
<dbReference type="GO" id="GO:0005524">
    <property type="term" value="F:ATP binding"/>
    <property type="evidence" value="ECO:0007669"/>
    <property type="project" value="UniProtKB-UniRule"/>
</dbReference>
<evidence type="ECO:0000256" key="8">
    <source>
        <dbReference type="SAM" id="MobiDB-lite"/>
    </source>
</evidence>
<evidence type="ECO:0000256" key="7">
    <source>
        <dbReference type="PROSITE-ProRule" id="PRU10141"/>
    </source>
</evidence>
<dbReference type="SMART" id="SM00220">
    <property type="entry name" value="S_TKc"/>
    <property type="match status" value="1"/>
</dbReference>